<dbReference type="EMBL" id="JAAILW010000004">
    <property type="protein sequence ID" value="NSC26452.1"/>
    <property type="molecule type" value="Genomic_DNA"/>
</dbReference>
<keyword evidence="1" id="KW-0812">Transmembrane</keyword>
<protein>
    <recommendedName>
        <fullName evidence="4">Transmembrane protein</fullName>
    </recommendedName>
</protein>
<proteinExistence type="predicted"/>
<accession>A0AAX0BDH5</accession>
<keyword evidence="1" id="KW-0472">Membrane</keyword>
<feature type="transmembrane region" description="Helical" evidence="1">
    <location>
        <begin position="6"/>
        <end position="27"/>
    </location>
</feature>
<evidence type="ECO:0008006" key="4">
    <source>
        <dbReference type="Google" id="ProtNLM"/>
    </source>
</evidence>
<evidence type="ECO:0000313" key="2">
    <source>
        <dbReference type="EMBL" id="NSC26452.1"/>
    </source>
</evidence>
<reference evidence="2" key="2">
    <citation type="submission" date="2020-02" db="EMBL/GenBank/DDBJ databases">
        <authorList>
            <person name="Littmann E."/>
            <person name="Sorbara M."/>
        </authorList>
    </citation>
    <scope>NUCLEOTIDE SEQUENCE</scope>
    <source>
        <strain evidence="2">MSK.17.79</strain>
    </source>
</reference>
<comment type="caution">
    <text evidence="2">The sequence shown here is derived from an EMBL/GenBank/DDBJ whole genome shotgun (WGS) entry which is preliminary data.</text>
</comment>
<evidence type="ECO:0000313" key="3">
    <source>
        <dbReference type="Proteomes" id="UP001193670"/>
    </source>
</evidence>
<dbReference type="AlphaFoldDB" id="A0AAX0BDH5"/>
<keyword evidence="1" id="KW-1133">Transmembrane helix</keyword>
<gene>
    <name evidence="2" type="ORF">G4319_03665</name>
</gene>
<evidence type="ECO:0000256" key="1">
    <source>
        <dbReference type="SAM" id="Phobius"/>
    </source>
</evidence>
<dbReference type="Proteomes" id="UP001193670">
    <property type="component" value="Unassembled WGS sequence"/>
</dbReference>
<feature type="transmembrane region" description="Helical" evidence="1">
    <location>
        <begin position="58"/>
        <end position="77"/>
    </location>
</feature>
<organism evidence="2 3">
    <name type="scientific">Agathobacter rectalis</name>
    <dbReference type="NCBI Taxonomy" id="39491"/>
    <lineage>
        <taxon>Bacteria</taxon>
        <taxon>Bacillati</taxon>
        <taxon>Bacillota</taxon>
        <taxon>Clostridia</taxon>
        <taxon>Lachnospirales</taxon>
        <taxon>Lachnospiraceae</taxon>
        <taxon>Agathobacter</taxon>
    </lineage>
</organism>
<dbReference type="RefSeq" id="WP_173840123.1">
    <property type="nucleotide sequence ID" value="NZ_JAAILW010000004.1"/>
</dbReference>
<reference evidence="2" key="1">
    <citation type="journal article" date="2020" name="Cell Host Microbe">
        <title>Functional and Genomic Variation between Human-Derived Isolates of Lachnospiraceae Reveals Inter- and Intra-Species Diversity.</title>
        <authorList>
            <person name="Sorbara M.T."/>
            <person name="Littmann E.R."/>
            <person name="Fontana E."/>
            <person name="Moody T.U."/>
            <person name="Kohout C.E."/>
            <person name="Gjonbalaj M."/>
            <person name="Eaton V."/>
            <person name="Seok R."/>
            <person name="Leiner I.M."/>
            <person name="Pamer E.G."/>
        </authorList>
    </citation>
    <scope>NUCLEOTIDE SEQUENCE</scope>
    <source>
        <strain evidence="2">MSK.17.79</strain>
    </source>
</reference>
<sequence>MILMDFSYFFLLFSGFLGGVWGAVLGISAISATFSCSFPAFWAGLGCCLGNFCGFSYFFLLFSSFLAGFGVLFWRFLRFQLHKARLLCYQPMAIVHYDNLKIQYFLNKKTKKVNFQKK</sequence>
<name>A0AAX0BDH5_9FIRM</name>